<dbReference type="Pfam" id="PF14529">
    <property type="entry name" value="Exo_endo_phos_2"/>
    <property type="match status" value="1"/>
</dbReference>
<protein>
    <submittedName>
        <fullName evidence="7">Uncharacterized protein</fullName>
    </submittedName>
</protein>
<dbReference type="SUPFAM" id="SSF57903">
    <property type="entry name" value="FYVE/PHD zinc finger"/>
    <property type="match status" value="1"/>
</dbReference>
<dbReference type="Proteomes" id="UP001186944">
    <property type="component" value="Unassembled WGS sequence"/>
</dbReference>
<sequence length="1151" mass="132107">MADRSVRGSIAVVILVLYCRFQRTDEISIPRMITPNFTDTGFYICNPNYHSHLDDYVLDILHPTSLPLYVSRHDETKESNSKICKYVFILKLLLSGDISINPGPIRFPCGICQKQTRKNQKLLVCDICKVKHHLKCLEKSRPLSYQHDQNEGWICDACTLPPFSDSFFNNSIASSSSDADESNVPSYEPEVKKDIFADIRDTRKRHPKSFLTAHMNINSIRNKFSEIQELLVDNLVDLLVVSETKIDETFQDSLFSVEGYTLQRRDRSKSGGGIMTFIRSDIPARRRMDLESSQIEGITYEVNIDKCKWCIVCMYRPPSQNDNCFSGECVKLLDKCSAVTDKIIVMGDLNYDMLDSNKSKSLSEISDLFDLHCVVKSPTCHVVNTKPSLVDVILSTVPRSLFCHLNFPTGISDWHNMITVCVKGSVERGTRECYKYRSFRNFDRDSFVHDLGEIQPPDPCADVNKAYSGFVGELNQVIDKHAPVKQRYQRKKLPCMNRELRKAIYVKHMLYSKYVKYRNSKTWEKYRQQRNLVEKIKRRSMSRYFIERCTGGHKSDKFWPTIMPFLSKKGNSNGTKIILEEEGQILSDNTGVCETFNSYYVNVAKDIGKDVIFDNLDKHPSIEKISESNTDNPTFTFNHVSNDFVNKSICGFNVKKATGVDSISVKILKEGKEALVNPITTLVNMSIDTCIFPNDLKLAQVCPIFKKGDCMDKTNYRPVSVLPIMSKIFEKALSSQLSEFFEPIFNKFLCAFRKGYGCQTTLLRLIEDWKMALDQNMYVAAILMDLSKAFDCLPHNVLLRKLEAYGLSGDSLQLMHSYLSNRRQQVKIGNSLSRWADIHKGVPQGSILGPLLFNVFINDIFYFIDKSTLYNYADDNTLSFASPNFKQLINVLETESNILIDWFTFNCMKANPEKFQAIAIGKKTFNKEPVFNLKGDINITCEDTVKLLGIEIDYQLKFDAHISNLCRKASQQLAVLKRIGNHLCHLSKLTIFHTFIMSHFNFCPLAWHFCSLSNTKKLEKVQERALRFIYSDFTSSYECLLDKARVSSLHVKRLRTMALETYKIVNKLCPPVLYDLVQMKDSKYNFRYSNILQVDSVRTSSYGKQSFKYAASVLWNSLPNDFRESNSFNHFKSLIQSWNGNACKCNICCDK</sequence>
<evidence type="ECO:0000259" key="6">
    <source>
        <dbReference type="PROSITE" id="PS50878"/>
    </source>
</evidence>
<evidence type="ECO:0000256" key="2">
    <source>
        <dbReference type="ARBA" id="ARBA00022771"/>
    </source>
</evidence>
<dbReference type="AlphaFoldDB" id="A0AA89C181"/>
<dbReference type="InterPro" id="IPR011011">
    <property type="entry name" value="Znf_FYVE_PHD"/>
</dbReference>
<keyword evidence="2 4" id="KW-0863">Zinc-finger</keyword>
<evidence type="ECO:0000313" key="7">
    <source>
        <dbReference type="EMBL" id="KAK3095208.1"/>
    </source>
</evidence>
<feature type="domain" description="Reverse transcriptase" evidence="6">
    <location>
        <begin position="685"/>
        <end position="952"/>
    </location>
</feature>
<dbReference type="InterPro" id="IPR005135">
    <property type="entry name" value="Endo/exonuclease/phosphatase"/>
</dbReference>
<comment type="caution">
    <text evidence="7">The sequence shown here is derived from an EMBL/GenBank/DDBJ whole genome shotgun (WGS) entry which is preliminary data.</text>
</comment>
<dbReference type="InterPro" id="IPR001965">
    <property type="entry name" value="Znf_PHD"/>
</dbReference>
<evidence type="ECO:0000256" key="3">
    <source>
        <dbReference type="ARBA" id="ARBA00022833"/>
    </source>
</evidence>
<dbReference type="CDD" id="cd15489">
    <property type="entry name" value="PHD_SF"/>
    <property type="match status" value="1"/>
</dbReference>
<dbReference type="SUPFAM" id="SSF56219">
    <property type="entry name" value="DNase I-like"/>
    <property type="match status" value="1"/>
</dbReference>
<evidence type="ECO:0000256" key="4">
    <source>
        <dbReference type="PROSITE-ProRule" id="PRU00146"/>
    </source>
</evidence>
<dbReference type="GO" id="GO:0003824">
    <property type="term" value="F:catalytic activity"/>
    <property type="evidence" value="ECO:0007669"/>
    <property type="project" value="InterPro"/>
</dbReference>
<dbReference type="Gene3D" id="3.60.10.10">
    <property type="entry name" value="Endonuclease/exonuclease/phosphatase"/>
    <property type="match status" value="1"/>
</dbReference>
<dbReference type="InterPro" id="IPR043502">
    <property type="entry name" value="DNA/RNA_pol_sf"/>
</dbReference>
<dbReference type="InterPro" id="IPR019786">
    <property type="entry name" value="Zinc_finger_PHD-type_CS"/>
</dbReference>
<evidence type="ECO:0000259" key="5">
    <source>
        <dbReference type="PROSITE" id="PS50016"/>
    </source>
</evidence>
<reference evidence="7" key="1">
    <citation type="submission" date="2019-08" db="EMBL/GenBank/DDBJ databases">
        <title>The improved chromosome-level genome for the pearl oyster Pinctada fucata martensii using PacBio sequencing and Hi-C.</title>
        <authorList>
            <person name="Zheng Z."/>
        </authorList>
    </citation>
    <scope>NUCLEOTIDE SEQUENCE</scope>
    <source>
        <strain evidence="7">ZZ-2019</strain>
        <tissue evidence="7">Adductor muscle</tissue>
    </source>
</reference>
<dbReference type="InterPro" id="IPR019787">
    <property type="entry name" value="Znf_PHD-finger"/>
</dbReference>
<dbReference type="InterPro" id="IPR013083">
    <property type="entry name" value="Znf_RING/FYVE/PHD"/>
</dbReference>
<dbReference type="SUPFAM" id="SSF56672">
    <property type="entry name" value="DNA/RNA polymerases"/>
    <property type="match status" value="1"/>
</dbReference>
<accession>A0AA89C181</accession>
<dbReference type="PANTHER" id="PTHR33332">
    <property type="entry name" value="REVERSE TRANSCRIPTASE DOMAIN-CONTAINING PROTEIN"/>
    <property type="match status" value="1"/>
</dbReference>
<dbReference type="Gene3D" id="3.30.40.10">
    <property type="entry name" value="Zinc/RING finger domain, C3HC4 (zinc finger)"/>
    <property type="match status" value="1"/>
</dbReference>
<name>A0AA89C181_PINIB</name>
<keyword evidence="3" id="KW-0862">Zinc</keyword>
<dbReference type="EMBL" id="VSWD01000008">
    <property type="protein sequence ID" value="KAK3095208.1"/>
    <property type="molecule type" value="Genomic_DNA"/>
</dbReference>
<organism evidence="7 8">
    <name type="scientific">Pinctada imbricata</name>
    <name type="common">Atlantic pearl-oyster</name>
    <name type="synonym">Pinctada martensii</name>
    <dbReference type="NCBI Taxonomy" id="66713"/>
    <lineage>
        <taxon>Eukaryota</taxon>
        <taxon>Metazoa</taxon>
        <taxon>Spiralia</taxon>
        <taxon>Lophotrochozoa</taxon>
        <taxon>Mollusca</taxon>
        <taxon>Bivalvia</taxon>
        <taxon>Autobranchia</taxon>
        <taxon>Pteriomorphia</taxon>
        <taxon>Pterioida</taxon>
        <taxon>Pterioidea</taxon>
        <taxon>Pteriidae</taxon>
        <taxon>Pinctada</taxon>
    </lineage>
</organism>
<dbReference type="PROSITE" id="PS50016">
    <property type="entry name" value="ZF_PHD_2"/>
    <property type="match status" value="1"/>
</dbReference>
<gene>
    <name evidence="7" type="ORF">FSP39_011537</name>
</gene>
<dbReference type="CDD" id="cd01650">
    <property type="entry name" value="RT_nLTR_like"/>
    <property type="match status" value="1"/>
</dbReference>
<dbReference type="InterPro" id="IPR036691">
    <property type="entry name" value="Endo/exonu/phosph_ase_sf"/>
</dbReference>
<keyword evidence="8" id="KW-1185">Reference proteome</keyword>
<dbReference type="SMART" id="SM00249">
    <property type="entry name" value="PHD"/>
    <property type="match status" value="1"/>
</dbReference>
<dbReference type="PROSITE" id="PS01359">
    <property type="entry name" value="ZF_PHD_1"/>
    <property type="match status" value="1"/>
</dbReference>
<feature type="domain" description="PHD-type" evidence="5">
    <location>
        <begin position="106"/>
        <end position="161"/>
    </location>
</feature>
<dbReference type="InterPro" id="IPR000477">
    <property type="entry name" value="RT_dom"/>
</dbReference>
<dbReference type="PROSITE" id="PS50878">
    <property type="entry name" value="RT_POL"/>
    <property type="match status" value="1"/>
</dbReference>
<evidence type="ECO:0000256" key="1">
    <source>
        <dbReference type="ARBA" id="ARBA00022723"/>
    </source>
</evidence>
<dbReference type="GO" id="GO:0008270">
    <property type="term" value="F:zinc ion binding"/>
    <property type="evidence" value="ECO:0007669"/>
    <property type="project" value="UniProtKB-KW"/>
</dbReference>
<evidence type="ECO:0000313" key="8">
    <source>
        <dbReference type="Proteomes" id="UP001186944"/>
    </source>
</evidence>
<dbReference type="Pfam" id="PF00628">
    <property type="entry name" value="PHD"/>
    <property type="match status" value="1"/>
</dbReference>
<proteinExistence type="predicted"/>
<keyword evidence="1" id="KW-0479">Metal-binding</keyword>
<dbReference type="Pfam" id="PF00078">
    <property type="entry name" value="RVT_1"/>
    <property type="match status" value="1"/>
</dbReference>